<accession>A0A926XYJ8</accession>
<comment type="caution">
    <text evidence="1">The sequence shown here is derived from an EMBL/GenBank/DDBJ whole genome shotgun (WGS) entry which is preliminary data.</text>
</comment>
<protein>
    <submittedName>
        <fullName evidence="1">Uncharacterized protein</fullName>
    </submittedName>
</protein>
<dbReference type="Proteomes" id="UP000598820">
    <property type="component" value="Unassembled WGS sequence"/>
</dbReference>
<gene>
    <name evidence="1" type="ORF">IC229_21950</name>
</gene>
<dbReference type="EMBL" id="JACWZY010000021">
    <property type="protein sequence ID" value="MBD2703324.1"/>
    <property type="molecule type" value="Genomic_DNA"/>
</dbReference>
<name>A0A926XYJ8_9BACT</name>
<reference evidence="1" key="1">
    <citation type="submission" date="2020-09" db="EMBL/GenBank/DDBJ databases">
        <authorList>
            <person name="Kim M.K."/>
        </authorList>
    </citation>
    <scope>NUCLEOTIDE SEQUENCE</scope>
    <source>
        <strain evidence="1">BT702</strain>
    </source>
</reference>
<evidence type="ECO:0000313" key="1">
    <source>
        <dbReference type="EMBL" id="MBD2703324.1"/>
    </source>
</evidence>
<organism evidence="1 2">
    <name type="scientific">Spirosoma profusum</name>
    <dbReference type="NCBI Taxonomy" id="2771354"/>
    <lineage>
        <taxon>Bacteria</taxon>
        <taxon>Pseudomonadati</taxon>
        <taxon>Bacteroidota</taxon>
        <taxon>Cytophagia</taxon>
        <taxon>Cytophagales</taxon>
        <taxon>Cytophagaceae</taxon>
        <taxon>Spirosoma</taxon>
    </lineage>
</organism>
<proteinExistence type="predicted"/>
<evidence type="ECO:0000313" key="2">
    <source>
        <dbReference type="Proteomes" id="UP000598820"/>
    </source>
</evidence>
<keyword evidence="2" id="KW-1185">Reference proteome</keyword>
<sequence length="79" mass="8991">MLSFIGYTDAKEQIEIVADEQGIDDLILYLQGIKEGKDHMHLIVDSEIDAYPVSSSKAGVTVIKHVRLEYANREQWRLS</sequence>
<dbReference type="AlphaFoldDB" id="A0A926XYJ8"/>
<dbReference type="RefSeq" id="WP_190889175.1">
    <property type="nucleotide sequence ID" value="NZ_JACWZY010000021.1"/>
</dbReference>